<keyword evidence="1" id="KW-0479">Metal-binding</keyword>
<feature type="binding site" evidence="1">
    <location>
        <position position="34"/>
    </location>
    <ligand>
        <name>Mg(2+)</name>
        <dbReference type="ChEBI" id="CHEBI:18420"/>
        <label>4</label>
    </ligand>
</feature>
<feature type="binding site" evidence="1">
    <location>
        <position position="288"/>
    </location>
    <ligand>
        <name>substrate</name>
    </ligand>
</feature>
<comment type="miscellaneous">
    <text evidence="1">Reaction mechanism of ThiL seems to utilize a direct, inline transfer of the gamma-phosphate of ATP to TMP rather than a phosphorylated enzyme intermediate.</text>
</comment>
<evidence type="ECO:0000313" key="5">
    <source>
        <dbReference type="Proteomes" id="UP000718564"/>
    </source>
</evidence>
<feature type="binding site" evidence="1">
    <location>
        <position position="58"/>
    </location>
    <ligand>
        <name>substrate</name>
    </ligand>
</feature>
<feature type="binding site" evidence="1">
    <location>
        <position position="51"/>
    </location>
    <ligand>
        <name>Mg(2+)</name>
        <dbReference type="ChEBI" id="CHEBI:18420"/>
        <label>1</label>
    </ligand>
</feature>
<dbReference type="Gene3D" id="3.30.1330.10">
    <property type="entry name" value="PurM-like, N-terminal domain"/>
    <property type="match status" value="1"/>
</dbReference>
<keyword evidence="1" id="KW-0067">ATP-binding</keyword>
<feature type="binding site" evidence="1">
    <location>
        <position position="80"/>
    </location>
    <ligand>
        <name>Mg(2+)</name>
        <dbReference type="ChEBI" id="CHEBI:18420"/>
        <label>3</label>
    </ligand>
</feature>
<feature type="binding site" evidence="1">
    <location>
        <position position="239"/>
    </location>
    <ligand>
        <name>ATP</name>
        <dbReference type="ChEBI" id="CHEBI:30616"/>
    </ligand>
</feature>
<dbReference type="CDD" id="cd02194">
    <property type="entry name" value="ThiL"/>
    <property type="match status" value="1"/>
</dbReference>
<feature type="domain" description="PurM-like C-terminal" evidence="3">
    <location>
        <begin position="157"/>
        <end position="326"/>
    </location>
</feature>
<dbReference type="Proteomes" id="UP000718564">
    <property type="component" value="Unassembled WGS sequence"/>
</dbReference>
<dbReference type="InterPro" id="IPR016188">
    <property type="entry name" value="PurM-like_N"/>
</dbReference>
<feature type="binding site" evidence="1">
    <location>
        <position position="128"/>
    </location>
    <ligand>
        <name>Mg(2+)</name>
        <dbReference type="ChEBI" id="CHEBI:18420"/>
        <label>1</label>
    </ligand>
</feature>
<dbReference type="PANTHER" id="PTHR30270">
    <property type="entry name" value="THIAMINE-MONOPHOSPHATE KINASE"/>
    <property type="match status" value="1"/>
</dbReference>
<comment type="similarity">
    <text evidence="1">Belongs to the thiamine-monophosphate kinase family.</text>
</comment>
<keyword evidence="1 4" id="KW-0808">Transferase</keyword>
<dbReference type="InterPro" id="IPR036921">
    <property type="entry name" value="PurM-like_N_sf"/>
</dbReference>
<feature type="binding site" evidence="1">
    <location>
        <position position="49"/>
    </location>
    <ligand>
        <name>Mg(2+)</name>
        <dbReference type="ChEBI" id="CHEBI:18420"/>
        <label>4</label>
    </ligand>
</feature>
<evidence type="ECO:0000313" key="4">
    <source>
        <dbReference type="EMBL" id="NMG22095.1"/>
    </source>
</evidence>
<feature type="binding site" evidence="1">
    <location>
        <position position="153"/>
    </location>
    <ligand>
        <name>ATP</name>
        <dbReference type="ChEBI" id="CHEBI:30616"/>
    </ligand>
</feature>
<dbReference type="EMBL" id="QMEB01000221">
    <property type="protein sequence ID" value="NMG22095.1"/>
    <property type="molecule type" value="Genomic_DNA"/>
</dbReference>
<protein>
    <recommendedName>
        <fullName evidence="1">Thiamine-monophosphate kinase</fullName>
        <shortName evidence="1">TMP kinase</shortName>
        <shortName evidence="1">Thiamine-phosphate kinase</shortName>
        <ecNumber evidence="1">2.7.4.16</ecNumber>
    </recommendedName>
</protein>
<reference evidence="4 5" key="1">
    <citation type="submission" date="2018-06" db="EMBL/GenBank/DDBJ databases">
        <title>Comparative genomics of Brasilonema spp. strains.</title>
        <authorList>
            <person name="Alvarenga D.O."/>
            <person name="Fiore M.F."/>
            <person name="Varani A.M."/>
        </authorList>
    </citation>
    <scope>NUCLEOTIDE SEQUENCE [LARGE SCALE GENOMIC DNA]</scope>
    <source>
        <strain evidence="4 5">SPC951</strain>
    </source>
</reference>
<dbReference type="NCBIfam" id="TIGR01379">
    <property type="entry name" value="thiL"/>
    <property type="match status" value="1"/>
</dbReference>
<feature type="domain" description="PurM-like N-terminal" evidence="2">
    <location>
        <begin position="32"/>
        <end position="145"/>
    </location>
</feature>
<feature type="binding site" evidence="1">
    <location>
        <position position="51"/>
    </location>
    <ligand>
        <name>Mg(2+)</name>
        <dbReference type="ChEBI" id="CHEBI:18420"/>
        <label>2</label>
    </ligand>
</feature>
<evidence type="ECO:0000256" key="1">
    <source>
        <dbReference type="HAMAP-Rule" id="MF_02128"/>
    </source>
</evidence>
<comment type="function">
    <text evidence="1">Catalyzes the ATP-dependent phosphorylation of thiamine-monophosphate (TMP) to form thiamine-pyrophosphate (TPP), the active form of vitamin B1.</text>
</comment>
<keyword evidence="5" id="KW-1185">Reference proteome</keyword>
<dbReference type="EC" id="2.7.4.16" evidence="1"/>
<dbReference type="SUPFAM" id="SSF56042">
    <property type="entry name" value="PurM C-terminal domain-like"/>
    <property type="match status" value="1"/>
</dbReference>
<comment type="pathway">
    <text evidence="1">Cofactor biosynthesis; thiamine diphosphate biosynthesis; thiamine diphosphate from thiamine phosphate: step 1/1.</text>
</comment>
<dbReference type="GO" id="GO:0009030">
    <property type="term" value="F:thiamine-phosphate kinase activity"/>
    <property type="evidence" value="ECO:0007669"/>
    <property type="project" value="UniProtKB-EC"/>
</dbReference>
<keyword evidence="1 4" id="KW-0418">Kinase</keyword>
<keyword evidence="1" id="KW-0460">Magnesium</keyword>
<dbReference type="RefSeq" id="WP_169157313.1">
    <property type="nucleotide sequence ID" value="NZ_CAWPJE010000218.1"/>
</dbReference>
<dbReference type="InterPro" id="IPR036676">
    <property type="entry name" value="PurM-like_C_sf"/>
</dbReference>
<feature type="binding site" evidence="1">
    <location>
        <position position="50"/>
    </location>
    <ligand>
        <name>Mg(2+)</name>
        <dbReference type="ChEBI" id="CHEBI:18420"/>
        <label>1</label>
    </ligand>
</feature>
<evidence type="ECO:0000259" key="3">
    <source>
        <dbReference type="Pfam" id="PF02769"/>
    </source>
</evidence>
<evidence type="ECO:0000259" key="2">
    <source>
        <dbReference type="Pfam" id="PF00586"/>
    </source>
</evidence>
<dbReference type="InterPro" id="IPR006283">
    <property type="entry name" value="ThiL-like"/>
</dbReference>
<comment type="caution">
    <text evidence="4">The sequence shown here is derived from an EMBL/GenBank/DDBJ whole genome shotgun (WGS) entry which is preliminary data.</text>
</comment>
<feature type="binding site" evidence="1">
    <location>
        <position position="237"/>
    </location>
    <ligand>
        <name>Mg(2+)</name>
        <dbReference type="ChEBI" id="CHEBI:18420"/>
        <label>3</label>
    </ligand>
</feature>
<accession>A0ABX1PC96</accession>
<comment type="catalytic activity">
    <reaction evidence="1">
        <text>thiamine phosphate + ATP = thiamine diphosphate + ADP</text>
        <dbReference type="Rhea" id="RHEA:15913"/>
        <dbReference type="ChEBI" id="CHEBI:30616"/>
        <dbReference type="ChEBI" id="CHEBI:37575"/>
        <dbReference type="ChEBI" id="CHEBI:58937"/>
        <dbReference type="ChEBI" id="CHEBI:456216"/>
        <dbReference type="EC" id="2.7.4.16"/>
    </reaction>
</comment>
<dbReference type="PANTHER" id="PTHR30270:SF0">
    <property type="entry name" value="THIAMINE-MONOPHOSPHATE KINASE"/>
    <property type="match status" value="1"/>
</dbReference>
<feature type="binding site" evidence="1">
    <location>
        <position position="80"/>
    </location>
    <ligand>
        <name>Mg(2+)</name>
        <dbReference type="ChEBI" id="CHEBI:18420"/>
        <label>2</label>
    </ligand>
</feature>
<feature type="binding site" evidence="1">
    <location>
        <position position="110"/>
    </location>
    <ligand>
        <name>ATP</name>
        <dbReference type="ChEBI" id="CHEBI:30616"/>
    </ligand>
</feature>
<keyword evidence="1" id="KW-0784">Thiamine biosynthesis</keyword>
<name>A0ABX1PC96_9CYAN</name>
<dbReference type="Pfam" id="PF00586">
    <property type="entry name" value="AIRS"/>
    <property type="match status" value="1"/>
</dbReference>
<dbReference type="Pfam" id="PF02769">
    <property type="entry name" value="AIRS_C"/>
    <property type="match status" value="1"/>
</dbReference>
<feature type="binding site" evidence="1">
    <location>
        <position position="80"/>
    </location>
    <ligand>
        <name>Mg(2+)</name>
        <dbReference type="ChEBI" id="CHEBI:18420"/>
        <label>4</label>
    </ligand>
</feature>
<dbReference type="Gene3D" id="3.90.650.10">
    <property type="entry name" value="PurM-like C-terminal domain"/>
    <property type="match status" value="1"/>
</dbReference>
<gene>
    <name evidence="1" type="primary">thiL</name>
    <name evidence="4" type="ORF">DP116_22610</name>
</gene>
<feature type="binding site" evidence="1">
    <location>
        <position position="344"/>
    </location>
    <ligand>
        <name>substrate</name>
    </ligand>
</feature>
<sequence>MNSELSSLQVQDIGEQGLLARLQRFCPPEIIGDDGAVLSTEPGQSLVVTTDVLVDGVHFSEITTSGEDAGWRAVAANLSDIAAMGATPLGITVGLGLPGEVAVSWVEELYQGMTQCLQKYNTPIVGGDIVRSPTTTIAISAFGQVDPLRIIRRTKAKVGDMIVVTGVHGACAAGLQLLLHPELGQNLSDSDSEALLLSADRTVLIHAHQRPKPRLDVLPILWEILDSYTPHSVAGMDSSDGLADAVVQICRASGVGAVIERTQIPLPKQFNHWLTQEQALEYALYGGEDFELVLCLPKEQAYAFVQQLGEGAAIVGKMTDGSTVILHDQTEEYPDQVLNLDRGFQHFSH</sequence>
<dbReference type="HAMAP" id="MF_02128">
    <property type="entry name" value="TMP_kinase"/>
    <property type="match status" value="1"/>
</dbReference>
<proteinExistence type="inferred from homology"/>
<dbReference type="PIRSF" id="PIRSF005303">
    <property type="entry name" value="Thiam_monoph_kin"/>
    <property type="match status" value="1"/>
</dbReference>
<keyword evidence="1" id="KW-0547">Nucleotide-binding</keyword>
<feature type="binding site" evidence="1">
    <location>
        <position position="240"/>
    </location>
    <ligand>
        <name>Mg(2+)</name>
        <dbReference type="ChEBI" id="CHEBI:18420"/>
        <label>5</label>
    </ligand>
</feature>
<organism evidence="4 5">
    <name type="scientific">Brasilonema bromeliae SPC951</name>
    <dbReference type="NCBI Taxonomy" id="385972"/>
    <lineage>
        <taxon>Bacteria</taxon>
        <taxon>Bacillati</taxon>
        <taxon>Cyanobacteriota</taxon>
        <taxon>Cyanophyceae</taxon>
        <taxon>Nostocales</taxon>
        <taxon>Scytonemataceae</taxon>
        <taxon>Brasilonema</taxon>
        <taxon>Bromeliae group (in: Brasilonema)</taxon>
    </lineage>
</organism>
<feature type="binding site" evidence="1">
    <location>
        <begin position="127"/>
        <end position="128"/>
    </location>
    <ligand>
        <name>ATP</name>
        <dbReference type="ChEBI" id="CHEBI:30616"/>
    </ligand>
</feature>
<feature type="binding site" evidence="1">
    <location>
        <position position="34"/>
    </location>
    <ligand>
        <name>Mg(2+)</name>
        <dbReference type="ChEBI" id="CHEBI:18420"/>
        <label>3</label>
    </ligand>
</feature>
<dbReference type="SUPFAM" id="SSF55326">
    <property type="entry name" value="PurM N-terminal domain-like"/>
    <property type="match status" value="1"/>
</dbReference>
<dbReference type="InterPro" id="IPR010918">
    <property type="entry name" value="PurM-like_C_dom"/>
</dbReference>